<dbReference type="KEGG" id="ncr:NCU06903"/>
<evidence type="ECO:0000313" key="3">
    <source>
        <dbReference type="Proteomes" id="UP000001805"/>
    </source>
</evidence>
<gene>
    <name evidence="2" type="ORF">NCU06903</name>
</gene>
<feature type="compositionally biased region" description="Low complexity" evidence="1">
    <location>
        <begin position="173"/>
        <end position="188"/>
    </location>
</feature>
<name>Q7S3F0_NEUCR</name>
<feature type="compositionally biased region" description="Polar residues" evidence="1">
    <location>
        <begin position="64"/>
        <end position="73"/>
    </location>
</feature>
<organism evidence="2 3">
    <name type="scientific">Neurospora crassa (strain ATCC 24698 / 74-OR23-1A / CBS 708.71 / DSM 1257 / FGSC 987)</name>
    <dbReference type="NCBI Taxonomy" id="367110"/>
    <lineage>
        <taxon>Eukaryota</taxon>
        <taxon>Fungi</taxon>
        <taxon>Dikarya</taxon>
        <taxon>Ascomycota</taxon>
        <taxon>Pezizomycotina</taxon>
        <taxon>Sordariomycetes</taxon>
        <taxon>Sordariomycetidae</taxon>
        <taxon>Sordariales</taxon>
        <taxon>Sordariaceae</taxon>
        <taxon>Neurospora</taxon>
    </lineage>
</organism>
<feature type="region of interest" description="Disordered" evidence="1">
    <location>
        <begin position="45"/>
        <end position="83"/>
    </location>
</feature>
<dbReference type="AlphaFoldDB" id="Q7S3F0"/>
<dbReference type="RefSeq" id="XP_959250.1">
    <property type="nucleotide sequence ID" value="XM_954157.1"/>
</dbReference>
<sequence>MEPAHNITQKMEGLTINPKAPALTSHNTTMESTHKISQEMEDMTLDPKGRVDTPFTTTTSSHTQRVPSEQQPQPSTPAPFNFAGNSAGGYVYTTSSEGLSFSNPNAGSSSSSSSSTTTTDTTNITTNTAAANLFQDQDFCDHLLNCDDPVGFLEVSLYLARFPSMSLSHNFPSSNNRITKSRSTTSSSSRERHHHAHPIRLVQPGLMSPEMGTTIYKATMQKVPGTTIYTTTAERKAAEEKEKEKERMRSAYVEDSLRLTRARAVAEKAARVARERQMRMQMRSGGSGMGGADGEDSSSFLRGRERAKKTWVNDEGNVVEERWLEPNPMVSWREASEDFDGMDSVEESVCEKEDDDEDDDEMME</sequence>
<dbReference type="Proteomes" id="UP000001805">
    <property type="component" value="Chromosome 7, Linkage Group VII"/>
</dbReference>
<accession>Q7S3F0</accession>
<proteinExistence type="predicted"/>
<dbReference type="SMR" id="Q7S3F0"/>
<dbReference type="HOGENOM" id="CLU_760947_0_0_1"/>
<dbReference type="OMA" id="EMGTTIY"/>
<evidence type="ECO:0000313" key="2">
    <source>
        <dbReference type="EMBL" id="EAA30014.1"/>
    </source>
</evidence>
<dbReference type="InParanoid" id="Q7S3F0"/>
<feature type="region of interest" description="Disordered" evidence="1">
    <location>
        <begin position="326"/>
        <end position="364"/>
    </location>
</feature>
<keyword evidence="3" id="KW-1185">Reference proteome</keyword>
<protein>
    <submittedName>
        <fullName evidence="2">Uncharacterized protein</fullName>
    </submittedName>
</protein>
<dbReference type="GeneID" id="3875390"/>
<feature type="compositionally biased region" description="Acidic residues" evidence="1">
    <location>
        <begin position="337"/>
        <end position="364"/>
    </location>
</feature>
<reference evidence="2 3" key="1">
    <citation type="journal article" date="2003" name="Nature">
        <title>The genome sequence of the filamentous fungus Neurospora crassa.</title>
        <authorList>
            <person name="Galagan J.E."/>
            <person name="Calvo S.E."/>
            <person name="Borkovich K.A."/>
            <person name="Selker E.U."/>
            <person name="Read N.D."/>
            <person name="Jaffe D."/>
            <person name="FitzHugh W."/>
            <person name="Ma L.J."/>
            <person name="Smirnov S."/>
            <person name="Purcell S."/>
            <person name="Rehman B."/>
            <person name="Elkins T."/>
            <person name="Engels R."/>
            <person name="Wang S."/>
            <person name="Nielsen C.B."/>
            <person name="Butler J."/>
            <person name="Endrizzi M."/>
            <person name="Qui D."/>
            <person name="Ianakiev P."/>
            <person name="Bell-Pedersen D."/>
            <person name="Nelson M.A."/>
            <person name="Werner-Washburne M."/>
            <person name="Selitrennikoff C.P."/>
            <person name="Kinsey J.A."/>
            <person name="Braun E.L."/>
            <person name="Zelter A."/>
            <person name="Schulte U."/>
            <person name="Kothe G.O."/>
            <person name="Jedd G."/>
            <person name="Mewes W."/>
            <person name="Staben C."/>
            <person name="Marcotte E."/>
            <person name="Greenberg D."/>
            <person name="Roy A."/>
            <person name="Foley K."/>
            <person name="Naylor J."/>
            <person name="Stange-Thomann N."/>
            <person name="Barrett R."/>
            <person name="Gnerre S."/>
            <person name="Kamal M."/>
            <person name="Kamvysselis M."/>
            <person name="Mauceli E."/>
            <person name="Bielke C."/>
            <person name="Rudd S."/>
            <person name="Frishman D."/>
            <person name="Krystofova S."/>
            <person name="Rasmussen C."/>
            <person name="Metzenberg R.L."/>
            <person name="Perkins D.D."/>
            <person name="Kroken S."/>
            <person name="Cogoni C."/>
            <person name="Macino G."/>
            <person name="Catcheside D."/>
            <person name="Li W."/>
            <person name="Pratt R.J."/>
            <person name="Osmani S.A."/>
            <person name="DeSouza C.P."/>
            <person name="Glass L."/>
            <person name="Orbach M.J."/>
            <person name="Berglund J.A."/>
            <person name="Voelker R."/>
            <person name="Yarden O."/>
            <person name="Plamann M."/>
            <person name="Seiler S."/>
            <person name="Dunlap J."/>
            <person name="Radford A."/>
            <person name="Aramayo R."/>
            <person name="Natvig D.O."/>
            <person name="Alex L.A."/>
            <person name="Mannhaupt G."/>
            <person name="Ebbole D.J."/>
            <person name="Freitag M."/>
            <person name="Paulsen I."/>
            <person name="Sachs M.S."/>
            <person name="Lander E.S."/>
            <person name="Nusbaum C."/>
            <person name="Birren B."/>
        </authorList>
    </citation>
    <scope>NUCLEOTIDE SEQUENCE [LARGE SCALE GENOMIC DNA]</scope>
    <source>
        <strain evidence="3">ATCC 24698 / 74-OR23-1A / CBS 708.71 / DSM 1257 / FGSC 987</strain>
    </source>
</reference>
<evidence type="ECO:0000256" key="1">
    <source>
        <dbReference type="SAM" id="MobiDB-lite"/>
    </source>
</evidence>
<feature type="region of interest" description="Disordered" evidence="1">
    <location>
        <begin position="1"/>
        <end position="32"/>
    </location>
</feature>
<dbReference type="PaxDb" id="5141-EFNCRP00000006763"/>
<dbReference type="OrthoDB" id="10458323at2759"/>
<dbReference type="VEuPathDB" id="FungiDB:NCU06903"/>
<feature type="compositionally biased region" description="Low complexity" evidence="1">
    <location>
        <begin position="53"/>
        <end position="63"/>
    </location>
</feature>
<feature type="region of interest" description="Disordered" evidence="1">
    <location>
        <begin position="169"/>
        <end position="197"/>
    </location>
</feature>
<dbReference type="EMBL" id="CM002242">
    <property type="protein sequence ID" value="EAA30014.1"/>
    <property type="molecule type" value="Genomic_DNA"/>
</dbReference>